<organism evidence="1 2">
    <name type="scientific">Stentor coeruleus</name>
    <dbReference type="NCBI Taxonomy" id="5963"/>
    <lineage>
        <taxon>Eukaryota</taxon>
        <taxon>Sar</taxon>
        <taxon>Alveolata</taxon>
        <taxon>Ciliophora</taxon>
        <taxon>Postciliodesmatophora</taxon>
        <taxon>Heterotrichea</taxon>
        <taxon>Heterotrichida</taxon>
        <taxon>Stentoridae</taxon>
        <taxon>Stentor</taxon>
    </lineage>
</organism>
<sequence length="271" mass="32024">MGCCSNKQEIISPMNKTKDPSQEELKETLLSYVNIFLEDYEKLIKKKIIPNRPRAMHEFDKIVKHSINTIFQKYKEITATYSKKEYIQSEIKKYSLYLISKCKSREGYYRFINNLYSFEYANHLKKHLIQELNNSNITSEACINQYNKLAKGSYVIEGLQDLYDVLELPAEKRLNFLNDKASKIKQELEDDRKQLIRIFDNIDLPLVSEEITSTNISYFNALESSSGEYIESQNYEIDFEVLENAEEPQSKRSSTYLDPNYHRVNNNYIYK</sequence>
<evidence type="ECO:0000313" key="2">
    <source>
        <dbReference type="Proteomes" id="UP000187209"/>
    </source>
</evidence>
<keyword evidence="2" id="KW-1185">Reference proteome</keyword>
<dbReference type="EMBL" id="MPUH01001098">
    <property type="protein sequence ID" value="OMJ70331.1"/>
    <property type="molecule type" value="Genomic_DNA"/>
</dbReference>
<dbReference type="Proteomes" id="UP000187209">
    <property type="component" value="Unassembled WGS sequence"/>
</dbReference>
<accession>A0A1R2B0N8</accession>
<reference evidence="1 2" key="1">
    <citation type="submission" date="2016-11" db="EMBL/GenBank/DDBJ databases">
        <title>The macronuclear genome of Stentor coeruleus: a giant cell with tiny introns.</title>
        <authorList>
            <person name="Slabodnick M."/>
            <person name="Ruby J.G."/>
            <person name="Reiff S.B."/>
            <person name="Swart E.C."/>
            <person name="Gosai S."/>
            <person name="Prabakaran S."/>
            <person name="Witkowska E."/>
            <person name="Larue G.E."/>
            <person name="Fisher S."/>
            <person name="Freeman R.M."/>
            <person name="Gunawardena J."/>
            <person name="Chu W."/>
            <person name="Stover N.A."/>
            <person name="Gregory B.D."/>
            <person name="Nowacki M."/>
            <person name="Derisi J."/>
            <person name="Roy S.W."/>
            <person name="Marshall W.F."/>
            <person name="Sood P."/>
        </authorList>
    </citation>
    <scope>NUCLEOTIDE SEQUENCE [LARGE SCALE GENOMIC DNA]</scope>
    <source>
        <strain evidence="1">WM001</strain>
    </source>
</reference>
<dbReference type="OrthoDB" id="326821at2759"/>
<name>A0A1R2B0N8_9CILI</name>
<gene>
    <name evidence="1" type="ORF">SteCoe_31703</name>
</gene>
<dbReference type="AlphaFoldDB" id="A0A1R2B0N8"/>
<proteinExistence type="predicted"/>
<evidence type="ECO:0000313" key="1">
    <source>
        <dbReference type="EMBL" id="OMJ70331.1"/>
    </source>
</evidence>
<protein>
    <submittedName>
        <fullName evidence="1">Uncharacterized protein</fullName>
    </submittedName>
</protein>
<comment type="caution">
    <text evidence="1">The sequence shown here is derived from an EMBL/GenBank/DDBJ whole genome shotgun (WGS) entry which is preliminary data.</text>
</comment>